<name>Q9YR00_9VIRU</name>
<dbReference type="KEGG" id="vg:5141289"/>
<dbReference type="InterPro" id="IPR000719">
    <property type="entry name" value="Prot_kinase_dom"/>
</dbReference>
<reference evidence="2 3" key="1">
    <citation type="journal article" date="1999" name="J. Cancer Res. Clin. Oncol.">
        <title>Genomic studies of the Lucke tumor herpesvirus (RaHV-1).</title>
        <authorList>
            <person name="Davison A.J."/>
            <person name="Sauerbier W."/>
            <person name="Dolan A."/>
            <person name="Addison C."/>
            <person name="McKinnell R.G."/>
        </authorList>
    </citation>
    <scope>NUCLEOTIDE SEQUENCE [LARGE SCALE GENOMIC DNA]</scope>
    <source>
        <strain evidence="2 3">McKinnell</strain>
    </source>
</reference>
<evidence type="ECO:0000259" key="1">
    <source>
        <dbReference type="PROSITE" id="PS50011"/>
    </source>
</evidence>
<dbReference type="SMART" id="SM00220">
    <property type="entry name" value="S_TKc"/>
    <property type="match status" value="1"/>
</dbReference>
<dbReference type="SUPFAM" id="SSF56112">
    <property type="entry name" value="Protein kinase-like (PK-like)"/>
    <property type="match status" value="1"/>
</dbReference>
<protein>
    <submittedName>
        <fullName evidence="2">ORF68</fullName>
    </submittedName>
</protein>
<dbReference type="InterPro" id="IPR011009">
    <property type="entry name" value="Kinase-like_dom_sf"/>
</dbReference>
<dbReference type="GO" id="GO:0005524">
    <property type="term" value="F:ATP binding"/>
    <property type="evidence" value="ECO:0007669"/>
    <property type="project" value="InterPro"/>
</dbReference>
<dbReference type="PROSITE" id="PS50011">
    <property type="entry name" value="PROTEIN_KINASE_DOM"/>
    <property type="match status" value="1"/>
</dbReference>
<dbReference type="GO" id="GO:0004674">
    <property type="term" value="F:protein serine/threonine kinase activity"/>
    <property type="evidence" value="ECO:0007669"/>
    <property type="project" value="TreeGrafter"/>
</dbReference>
<evidence type="ECO:0000313" key="2">
    <source>
        <dbReference type="EMBL" id="AAD12265.1"/>
    </source>
</evidence>
<reference evidence="2 3" key="2">
    <citation type="journal article" date="2006" name="J. Gen. Virol.">
        <title>Genome sequences of two frog herpesviruses.</title>
        <authorList>
            <person name="Davison A.J."/>
            <person name="Cunningham C."/>
            <person name="Sauerbier W."/>
            <person name="McKinnell R.G."/>
        </authorList>
    </citation>
    <scope>NUCLEOTIDE SEQUENCE [LARGE SCALE GENOMIC DNA]</scope>
    <source>
        <strain evidence="2 3">McKinnell</strain>
    </source>
</reference>
<accession>Q9YR00</accession>
<dbReference type="PANTHER" id="PTHR44167:SF24">
    <property type="entry name" value="SERINE_THREONINE-PROTEIN KINASE CHK2"/>
    <property type="match status" value="1"/>
</dbReference>
<dbReference type="Proteomes" id="UP000011238">
    <property type="component" value="Segment"/>
</dbReference>
<dbReference type="EMBL" id="DQ665917">
    <property type="protein sequence ID" value="AAD12265.1"/>
    <property type="molecule type" value="Genomic_DNA"/>
</dbReference>
<dbReference type="GeneID" id="5141289"/>
<dbReference type="PANTHER" id="PTHR44167">
    <property type="entry name" value="OVARIAN-SPECIFIC SERINE/THREONINE-PROTEIN KINASE LOK-RELATED"/>
    <property type="match status" value="1"/>
</dbReference>
<sequence>MANAKSLTLSLSADARVLVRSLVTHAHSVYGLRVALSRVAYLSTEYVSANKNAGQILASHVMHTRRCVLQWKHDRRLYKDAVAAPRAERGFPDVTPFLNPAPDDLTPCTSYSHKSFQIGHGVRNFTNASANRNVFCKLQGASTSVLREAMVCLSVGNCGYIVETFFADLVRHPHGADPMIILGSQGATPLCENFKPAPYCVAIMHDICQALAYLGRRLNMVHLDVKPYNILRPQGMPLNEPRFMLCDFGSAATIGHVTAICGTYSYMAPEHMALMLRGGSTPQYLVQANSDAWALGVTILEIVLGYPFYSFLTRKPNRGQIMNMLADQRTARHESCMDAMPTPIKVVLQKSLSLDPSNRPTPEQALHMMGTKYSPWMRNRSPNAELKRCHKFTHFTPDGAHAKPIHSPQTLSVQVTWTSDSAETQRIANALPPMPDIRQAMATFSPIIANPDMTPLLVVDRLGQIPYVAERSYLSLNLENTVPADFLSMVDHIDMNVVRQNPVFHVGTLMGTLTFPTILSRTHGIETYYSAELHAFASSTEISPHISMARIATFMRQALVNGPGCPTTCAPCFAFCVTRDKTSTRVTVLMAGEAVRFADTRDASHVALCIRDMKPWNVPLYNTDGTGFVISKGHVYLAHGYNVLYALGHFEVVRSSLSAQDRISAERTHMLHDDQLPNPPPDILRTKLKMIRNLQLGANTCHKPTLVCVLTPE</sequence>
<organism evidence="3">
    <name type="scientific">Ranid herpesvirus 1</name>
    <name type="common">Lucke tumor herpesvirus</name>
    <dbReference type="NCBI Taxonomy" id="85655"/>
    <lineage>
        <taxon>Viruses</taxon>
        <taxon>Duplodnaviria</taxon>
        <taxon>Heunggongvirae</taxon>
        <taxon>Peploviricota</taxon>
        <taxon>Herviviricetes</taxon>
        <taxon>Herpesvirales</taxon>
        <taxon>Alloherpesviridae</taxon>
        <taxon>Batravirus</taxon>
        <taxon>Batravirus ranidallo1</taxon>
    </lineage>
</organism>
<evidence type="ECO:0000313" key="3">
    <source>
        <dbReference type="Proteomes" id="UP000011238"/>
    </source>
</evidence>
<dbReference type="RefSeq" id="YP_656723.1">
    <property type="nucleotide sequence ID" value="NC_008211.1"/>
</dbReference>
<feature type="domain" description="Protein kinase" evidence="1">
    <location>
        <begin position="1"/>
        <end position="377"/>
    </location>
</feature>
<dbReference type="Pfam" id="PF00069">
    <property type="entry name" value="Pkinase"/>
    <property type="match status" value="1"/>
</dbReference>
<keyword evidence="3" id="KW-1185">Reference proteome</keyword>
<dbReference type="Gene3D" id="1.10.510.10">
    <property type="entry name" value="Transferase(Phosphotransferase) domain 1"/>
    <property type="match status" value="1"/>
</dbReference>
<proteinExistence type="predicted"/>